<dbReference type="RefSeq" id="WP_369264922.1">
    <property type="nucleotide sequence ID" value="NZ_CP163440.1"/>
</dbReference>
<accession>A0AB39SNM6</accession>
<dbReference type="AlphaFoldDB" id="A0AB39SNM6"/>
<proteinExistence type="predicted"/>
<dbReference type="EMBL" id="CP163440">
    <property type="protein sequence ID" value="XDQ68088.1"/>
    <property type="molecule type" value="Genomic_DNA"/>
</dbReference>
<organism evidence="1">
    <name type="scientific">Streptomyces sp. R35</name>
    <dbReference type="NCBI Taxonomy" id="3238630"/>
    <lineage>
        <taxon>Bacteria</taxon>
        <taxon>Bacillati</taxon>
        <taxon>Actinomycetota</taxon>
        <taxon>Actinomycetes</taxon>
        <taxon>Kitasatosporales</taxon>
        <taxon>Streptomycetaceae</taxon>
        <taxon>Streptomyces</taxon>
    </lineage>
</organism>
<name>A0AB39SNM6_9ACTN</name>
<gene>
    <name evidence="1" type="ORF">AB5J50_48585</name>
</gene>
<evidence type="ECO:0000313" key="1">
    <source>
        <dbReference type="EMBL" id="XDQ68088.1"/>
    </source>
</evidence>
<protein>
    <submittedName>
        <fullName evidence="1">Uncharacterized protein</fullName>
    </submittedName>
</protein>
<reference evidence="1" key="1">
    <citation type="submission" date="2024-07" db="EMBL/GenBank/DDBJ databases">
        <authorList>
            <person name="Yu S.T."/>
        </authorList>
    </citation>
    <scope>NUCLEOTIDE SEQUENCE</scope>
    <source>
        <strain evidence="1">R35</strain>
    </source>
</reference>
<sequence>MLSVGLPPGLLGPGGPSDLPLLRAAEVRFIERKVTVHLTGDMLVAFDNRCEIARHARLADCGLEHLVLEHLVLDRYLEVLLRKSRALDRSEALHQARAEGTFTAEHGAF</sequence>